<dbReference type="Proteomes" id="UP000085678">
    <property type="component" value="Unplaced"/>
</dbReference>
<evidence type="ECO:0000313" key="2">
    <source>
        <dbReference type="Proteomes" id="UP000085678"/>
    </source>
</evidence>
<dbReference type="SUPFAM" id="SSF55729">
    <property type="entry name" value="Acyl-CoA N-acyltransferases (Nat)"/>
    <property type="match status" value="1"/>
</dbReference>
<dbReference type="InterPro" id="IPR052729">
    <property type="entry name" value="Acyl/Acetyltrans_Enzymes"/>
</dbReference>
<accession>A0A2R2MT03</accession>
<dbReference type="OrthoDB" id="5771378at2759"/>
<dbReference type="PANTHER" id="PTHR47237">
    <property type="entry name" value="SLL0310 PROTEIN"/>
    <property type="match status" value="1"/>
</dbReference>
<dbReference type="CDD" id="cd04301">
    <property type="entry name" value="NAT_SF"/>
    <property type="match status" value="1"/>
</dbReference>
<dbReference type="KEGG" id="lak:112042638"/>
<reference evidence="3" key="1">
    <citation type="journal article" date="2015" name="Nat. Commun.">
        <title>The Lingula genome provides insights into brachiopod evolution and the origin of phosphate biomineralization.</title>
        <authorList>
            <person name="Luo Y.J."/>
            <person name="Takeuchi T."/>
            <person name="Koyanagi R."/>
            <person name="Yamada L."/>
            <person name="Kanda M."/>
            <person name="Khalturina M."/>
            <person name="Fujie M."/>
            <person name="Yamasaki S.I."/>
            <person name="Endo K."/>
            <person name="Satoh N."/>
        </authorList>
    </citation>
    <scope>NUCLEOTIDE SEQUENCE</scope>
</reference>
<evidence type="ECO:0000259" key="1">
    <source>
        <dbReference type="PROSITE" id="PS51186"/>
    </source>
</evidence>
<sequence>MSGASTVQMHDVTSGVIIRPATLEDLDELYEFTDQVHWEVSKETLKVLLELVEVGHYLVADLHGKIIGSYLIILLDGKNAMCNFLIVDQKYRGSSIAKKIVARTMENAGDRNVVIYSIYNRIQSNIKFGLKIGGQHVHLCEGRFDVGTLNSDAKMNHSVINVIPANEVDFEALLTYDTSINVFQRKKFLKAWLAKPSAISFAALTDGGEVVGYGQVQDAPRTKVISPLYADNPEAFKLLLKALLESIPTESRVNMFINVDYEAGMEVINKNKGTVKMLPEERGTFMYTKRNLEIPKFGSVFALTCIGSFPA</sequence>
<dbReference type="Gene3D" id="3.40.630.30">
    <property type="match status" value="1"/>
</dbReference>
<protein>
    <submittedName>
        <fullName evidence="3">Uncharacterized protein LOC112042638</fullName>
    </submittedName>
</protein>
<proteinExistence type="predicted"/>
<keyword evidence="2" id="KW-1185">Reference proteome</keyword>
<dbReference type="STRING" id="7574.A0A2R2MT03"/>
<dbReference type="AlphaFoldDB" id="A0A2R2MT03"/>
<organism evidence="2 3">
    <name type="scientific">Lingula anatina</name>
    <name type="common">Brachiopod</name>
    <name type="synonym">Lingula unguis</name>
    <dbReference type="NCBI Taxonomy" id="7574"/>
    <lineage>
        <taxon>Eukaryota</taxon>
        <taxon>Metazoa</taxon>
        <taxon>Spiralia</taxon>
        <taxon>Lophotrochozoa</taxon>
        <taxon>Brachiopoda</taxon>
        <taxon>Linguliformea</taxon>
        <taxon>Lingulata</taxon>
        <taxon>Lingulida</taxon>
        <taxon>Linguloidea</taxon>
        <taxon>Lingulidae</taxon>
        <taxon>Lingula</taxon>
    </lineage>
</organism>
<dbReference type="InterPro" id="IPR016181">
    <property type="entry name" value="Acyl_CoA_acyltransferase"/>
</dbReference>
<gene>
    <name evidence="3" type="primary">LOC112042638</name>
</gene>
<dbReference type="GeneID" id="112042638"/>
<dbReference type="Pfam" id="PF18014">
    <property type="entry name" value="Acetyltransf_18"/>
    <property type="match status" value="1"/>
</dbReference>
<dbReference type="InterPro" id="IPR000182">
    <property type="entry name" value="GNAT_dom"/>
</dbReference>
<dbReference type="Pfam" id="PF00583">
    <property type="entry name" value="Acetyltransf_1"/>
    <property type="match status" value="1"/>
</dbReference>
<dbReference type="PANTHER" id="PTHR47237:SF2">
    <property type="entry name" value="BLL4206 PROTEIN"/>
    <property type="match status" value="1"/>
</dbReference>
<dbReference type="InterPro" id="IPR041496">
    <property type="entry name" value="YitH/HolE_GNAT"/>
</dbReference>
<name>A0A2R2MT03_LINAN</name>
<reference evidence="3" key="2">
    <citation type="submission" date="2025-08" db="UniProtKB">
        <authorList>
            <consortium name="RefSeq"/>
        </authorList>
    </citation>
    <scope>IDENTIFICATION</scope>
</reference>
<dbReference type="PROSITE" id="PS51186">
    <property type="entry name" value="GNAT"/>
    <property type="match status" value="1"/>
</dbReference>
<dbReference type="InParanoid" id="A0A2R2MT03"/>
<dbReference type="RefSeq" id="XP_023933253.1">
    <property type="nucleotide sequence ID" value="XM_024077485.1"/>
</dbReference>
<feature type="domain" description="N-acetyltransferase" evidence="1">
    <location>
        <begin position="16"/>
        <end position="160"/>
    </location>
</feature>
<dbReference type="Gene3D" id="3.40.630.90">
    <property type="match status" value="1"/>
</dbReference>
<evidence type="ECO:0000313" key="3">
    <source>
        <dbReference type="RefSeq" id="XP_023933253.1"/>
    </source>
</evidence>
<dbReference type="GO" id="GO:0016747">
    <property type="term" value="F:acyltransferase activity, transferring groups other than amino-acyl groups"/>
    <property type="evidence" value="ECO:0007669"/>
    <property type="project" value="InterPro"/>
</dbReference>